<protein>
    <submittedName>
        <fullName evidence="2">Uncharacterized protein</fullName>
    </submittedName>
</protein>
<feature type="compositionally biased region" description="Low complexity" evidence="1">
    <location>
        <begin position="829"/>
        <end position="841"/>
    </location>
</feature>
<feature type="region of interest" description="Disordered" evidence="1">
    <location>
        <begin position="1"/>
        <end position="29"/>
    </location>
</feature>
<dbReference type="AlphaFoldDB" id="A0A0F9LVJ0"/>
<organism evidence="2">
    <name type="scientific">marine sediment metagenome</name>
    <dbReference type="NCBI Taxonomy" id="412755"/>
    <lineage>
        <taxon>unclassified sequences</taxon>
        <taxon>metagenomes</taxon>
        <taxon>ecological metagenomes</taxon>
    </lineage>
</organism>
<accession>A0A0F9LVJ0</accession>
<feature type="compositionally biased region" description="Basic and acidic residues" evidence="1">
    <location>
        <begin position="784"/>
        <end position="804"/>
    </location>
</feature>
<gene>
    <name evidence="2" type="ORF">LCGC14_1535250</name>
</gene>
<dbReference type="EMBL" id="LAZR01011554">
    <property type="protein sequence ID" value="KKM61087.1"/>
    <property type="molecule type" value="Genomic_DNA"/>
</dbReference>
<evidence type="ECO:0000313" key="2">
    <source>
        <dbReference type="EMBL" id="KKM61087.1"/>
    </source>
</evidence>
<evidence type="ECO:0000256" key="1">
    <source>
        <dbReference type="SAM" id="MobiDB-lite"/>
    </source>
</evidence>
<name>A0A0F9LVJ0_9ZZZZ</name>
<feature type="compositionally biased region" description="Basic and acidic residues" evidence="1">
    <location>
        <begin position="814"/>
        <end position="828"/>
    </location>
</feature>
<feature type="compositionally biased region" description="Basic and acidic residues" evidence="1">
    <location>
        <begin position="852"/>
        <end position="864"/>
    </location>
</feature>
<reference evidence="2" key="1">
    <citation type="journal article" date="2015" name="Nature">
        <title>Complex archaea that bridge the gap between prokaryotes and eukaryotes.</title>
        <authorList>
            <person name="Spang A."/>
            <person name="Saw J.H."/>
            <person name="Jorgensen S.L."/>
            <person name="Zaremba-Niedzwiedzka K."/>
            <person name="Martijn J."/>
            <person name="Lind A.E."/>
            <person name="van Eijk R."/>
            <person name="Schleper C."/>
            <person name="Guy L."/>
            <person name="Ettema T.J."/>
        </authorList>
    </citation>
    <scope>NUCLEOTIDE SEQUENCE</scope>
</reference>
<feature type="compositionally biased region" description="Pro residues" evidence="1">
    <location>
        <begin position="79"/>
        <end position="91"/>
    </location>
</feature>
<comment type="caution">
    <text evidence="2">The sequence shown here is derived from an EMBL/GenBank/DDBJ whole genome shotgun (WGS) entry which is preliminary data.</text>
</comment>
<sequence>MGSGRSDISTDEAQVTRQQVLAARSEGRLSSDQTVTLLRTLREDPSAAQTQAQQLGLFVSTPTVSLPVPVPVVGLPAPMRPSGPPSEPPSQPAFRSGYSPEVLDKAGEAAGLGVQAVDTLLATPFEELSPASRESLQKVTEVLPKLVREEILATGKRKVAIVAASEKLGLSDVLATHLLTSPELTSAQEDVKETLQREIGDIPTPGGFGSVVADVFQEALTFGGAETQTFNWGSLNQKYDAAREEVGGAFEQAAAEATAQGKKVVETKTEYLDRVLPSRGEFVQTILDAQPALAEVAKEVGLASIPIYGTIRTWEDSPGWAKALGVASDLAFFIPIVGQGAAASRAGLSFGRTAGRVAVAELMSPITTLRHPIRSVKAALEPLETIFSPRKIPVEALEVRTHTIRIPVVEGGPQTPHTIRVPTGVVTPEEAMRLREKVTLASIRGERAVASLGEIGEVEVLAPALQRVTTPAAITSSPDIRNFFTGLTVGEEGGSSLYLAPGRMSRFARATATGLTEIPLSEKAEAARRLSLIPDSPVSGSVIIRDPKLLAELQDSGRLYQKGVEIETTLPPGTKIPPPSQVLYTRSAETGERSAVLIVGKPFTPGEIARLKLVGPVEAIRSIFSPGPGRFTPYTDDLTGSARAARQASDLYDQALDARVAGDVGEALRLEGSADEVFARADSMFARANLRAGISDLSVQPAATYVGDQDITEALRAIGTEEPHEVREPQAYAEDDGVPFERALVTRADVSVERIPSPEATELRGRGIEDDLAFRVEVPPRDRVEVLPPDRDEVPPPRRDEVTPVRRRYVPPPPRREPPPPPRRERVPVDPTRVRVPAGDPSRGRGRIPRGSPEKRPEAQELRSRAPGIAWPQGRVWIALYPPFTEDDILISPYRQPVNTKKVRGPKQAWDSIRSQGFEIDYDTYDEWAAWFAPKGVEIRARISPSISITYPAEPSGMPLATRRAFWWHID</sequence>
<feature type="region of interest" description="Disordered" evidence="1">
    <location>
        <begin position="784"/>
        <end position="865"/>
    </location>
</feature>
<proteinExistence type="predicted"/>
<feature type="region of interest" description="Disordered" evidence="1">
    <location>
        <begin position="79"/>
        <end position="98"/>
    </location>
</feature>